<organism evidence="2 3">
    <name type="scientific">Rangifer tarandus platyrhynchus</name>
    <name type="common">Svalbard reindeer</name>
    <dbReference type="NCBI Taxonomy" id="3082113"/>
    <lineage>
        <taxon>Eukaryota</taxon>
        <taxon>Metazoa</taxon>
        <taxon>Chordata</taxon>
        <taxon>Craniata</taxon>
        <taxon>Vertebrata</taxon>
        <taxon>Euteleostomi</taxon>
        <taxon>Mammalia</taxon>
        <taxon>Eutheria</taxon>
        <taxon>Laurasiatheria</taxon>
        <taxon>Artiodactyla</taxon>
        <taxon>Ruminantia</taxon>
        <taxon>Pecora</taxon>
        <taxon>Cervidae</taxon>
        <taxon>Odocoileinae</taxon>
        <taxon>Rangifer</taxon>
    </lineage>
</organism>
<gene>
    <name evidence="2" type="ORF">MRATA1EN1_LOCUS20866</name>
</gene>
<sequence>LAFSRQTYTLRDAFTATLQRRGKKAMYQLTRSLKDMRCSNTSCSHKHPPGCADDTSDVGLALVEPRWPPLRSASGACESRRKRKRNERVQNTALHLSPEVKITH</sequence>
<feature type="region of interest" description="Disordered" evidence="1">
    <location>
        <begin position="71"/>
        <end position="104"/>
    </location>
</feature>
<feature type="non-terminal residue" evidence="2">
    <location>
        <position position="1"/>
    </location>
</feature>
<keyword evidence="3" id="KW-1185">Reference proteome</keyword>
<dbReference type="Proteomes" id="UP001176941">
    <property type="component" value="Chromosome 31"/>
</dbReference>
<accession>A0ABN8ZDM9</accession>
<evidence type="ECO:0000256" key="1">
    <source>
        <dbReference type="SAM" id="MobiDB-lite"/>
    </source>
</evidence>
<evidence type="ECO:0000313" key="2">
    <source>
        <dbReference type="EMBL" id="CAI9171904.1"/>
    </source>
</evidence>
<protein>
    <submittedName>
        <fullName evidence="2">Uncharacterized protein</fullName>
    </submittedName>
</protein>
<evidence type="ECO:0000313" key="3">
    <source>
        <dbReference type="Proteomes" id="UP001176941"/>
    </source>
</evidence>
<name>A0ABN8ZDM9_RANTA</name>
<dbReference type="EMBL" id="OX459967">
    <property type="protein sequence ID" value="CAI9171904.1"/>
    <property type="molecule type" value="Genomic_DNA"/>
</dbReference>
<reference evidence="2" key="1">
    <citation type="submission" date="2023-04" db="EMBL/GenBank/DDBJ databases">
        <authorList>
            <consortium name="ELIXIR-Norway"/>
        </authorList>
    </citation>
    <scope>NUCLEOTIDE SEQUENCE [LARGE SCALE GENOMIC DNA]</scope>
</reference>
<proteinExistence type="predicted"/>